<dbReference type="Pfam" id="PF11551">
    <property type="entry name" value="Omp28"/>
    <property type="match status" value="1"/>
</dbReference>
<accession>A0A3D8YBU8</accession>
<dbReference type="Gene3D" id="2.60.40.10">
    <property type="entry name" value="Immunoglobulins"/>
    <property type="match status" value="1"/>
</dbReference>
<reference evidence="1 2" key="1">
    <citation type="submission" date="2018-07" db="EMBL/GenBank/DDBJ databases">
        <title>Dyadobacter roseus sp. nov., isolated from rose rhizosphere soil.</title>
        <authorList>
            <person name="Chen L."/>
        </authorList>
    </citation>
    <scope>NUCLEOTIDE SEQUENCE [LARGE SCALE GENOMIC DNA]</scope>
    <source>
        <strain evidence="1 2">RS19</strain>
    </source>
</reference>
<evidence type="ECO:0008006" key="3">
    <source>
        <dbReference type="Google" id="ProtNLM"/>
    </source>
</evidence>
<dbReference type="InterPro" id="IPR013783">
    <property type="entry name" value="Ig-like_fold"/>
</dbReference>
<dbReference type="Proteomes" id="UP000256373">
    <property type="component" value="Unassembled WGS sequence"/>
</dbReference>
<dbReference type="EMBL" id="QNUL01000009">
    <property type="protein sequence ID" value="REA60921.1"/>
    <property type="molecule type" value="Genomic_DNA"/>
</dbReference>
<gene>
    <name evidence="1" type="ORF">DSL64_13550</name>
</gene>
<comment type="caution">
    <text evidence="1">The sequence shown here is derived from an EMBL/GenBank/DDBJ whole genome shotgun (WGS) entry which is preliminary data.</text>
</comment>
<evidence type="ECO:0000313" key="1">
    <source>
        <dbReference type="EMBL" id="REA60921.1"/>
    </source>
</evidence>
<dbReference type="InterPro" id="IPR021615">
    <property type="entry name" value="Omp28"/>
</dbReference>
<organism evidence="1 2">
    <name type="scientific">Dyadobacter luteus</name>
    <dbReference type="NCBI Taxonomy" id="2259619"/>
    <lineage>
        <taxon>Bacteria</taxon>
        <taxon>Pseudomonadati</taxon>
        <taxon>Bacteroidota</taxon>
        <taxon>Cytophagia</taxon>
        <taxon>Cytophagales</taxon>
        <taxon>Spirosomataceae</taxon>
        <taxon>Dyadobacter</taxon>
    </lineage>
</organism>
<name>A0A3D8YBU8_9BACT</name>
<protein>
    <recommendedName>
        <fullName evidence="3">Omp28-related outer membrane protein</fullName>
    </recommendedName>
</protein>
<proteinExistence type="predicted"/>
<dbReference type="AlphaFoldDB" id="A0A3D8YBU8"/>
<keyword evidence="2" id="KW-1185">Reference proteome</keyword>
<evidence type="ECO:0000313" key="2">
    <source>
        <dbReference type="Proteomes" id="UP000256373"/>
    </source>
</evidence>
<sequence>MRWRCVPAYACLHRCKSVTDLLFLTHQHLKIMKKKLKYLWCLSILITLLQSCTSGGSKLDSVTPSGENDGIVAGLPGKDFVKNVLIWEFTTTDCKFCPYIKRDIQQVQQLSDIGNRIFASIIHGKLVENDPFRFSKHSELERHFGVTGAYPSTIVDHDENYRQRGAYSTPNITREYLQKALDKPAHAGLKLVSVIDKRKATLQVKLRANVPGNYKLAVSVLESGMVYPQYLPQAPDIDPTYVHNHVLRAYLTDLYGDETGELKAGDELTRTFGYTIPEEYKTDQVEFLVYILKDGIAINSRVVKIGTTVDYQYVSE</sequence>